<keyword evidence="2" id="KW-1185">Reference proteome</keyword>
<gene>
    <name evidence="1" type="ORF">QTG54_006769</name>
</gene>
<sequence>MHAKTLVTTLDLSTVEELPSAQQKIYVLSVAHMSINDVTADRIETLHDINNFQTSKRLSFPITINNTNDVNDGNCPPPIILNRLIDALRSGNHKLILRKWKQGARWWNLNMNHADTSSSSTSNDNSNTNNTLSMAKAEVAGYRLAKLAMSHHSQQHNNSNNNKKRKTCAHVPDVLYFSHDENDTEGAPWALFSYFGDCTEGLDEDGKEERNIDINIENNSTLKWDLKNAISVAKTSQSSSLQHNHLVECKHYPSTMTKIRHEFGFDEPHPRHGRVPIDECSDYAHMILRDVVLPVQFSFFEWSSSSSSSSLQPSVNDMEWKHSLCALAVDSQTSKSFQYQDMIAVYRHAQQRLSAAKKNATVDDERMDALLQMMYECVSALEHEWDGHDGRHPPPLPAVICHMDLQPQNLTFWHDRNGNDIDNINVHVSKHCSVASVVDFEEAAYADPRFEVLLICRKVLANLEQAEGLWKSYSSSVKLQTTWDVGPIEPWLRLETVHSLFTLLLQANNLLGGGRNPWETKPDLWGKIDRERRRLVRMGWSFCG</sequence>
<dbReference type="Gene3D" id="3.90.1200.10">
    <property type="match status" value="1"/>
</dbReference>
<organism evidence="1 2">
    <name type="scientific">Skeletonema marinoi</name>
    <dbReference type="NCBI Taxonomy" id="267567"/>
    <lineage>
        <taxon>Eukaryota</taxon>
        <taxon>Sar</taxon>
        <taxon>Stramenopiles</taxon>
        <taxon>Ochrophyta</taxon>
        <taxon>Bacillariophyta</taxon>
        <taxon>Coscinodiscophyceae</taxon>
        <taxon>Thalassiosirophycidae</taxon>
        <taxon>Thalassiosirales</taxon>
        <taxon>Skeletonemataceae</taxon>
        <taxon>Skeletonema</taxon>
        <taxon>Skeletonema marinoi-dohrnii complex</taxon>
    </lineage>
</organism>
<dbReference type="EMBL" id="JATAAI010000011">
    <property type="protein sequence ID" value="KAK1742204.1"/>
    <property type="molecule type" value="Genomic_DNA"/>
</dbReference>
<evidence type="ECO:0000313" key="2">
    <source>
        <dbReference type="Proteomes" id="UP001224775"/>
    </source>
</evidence>
<proteinExistence type="predicted"/>
<evidence type="ECO:0008006" key="3">
    <source>
        <dbReference type="Google" id="ProtNLM"/>
    </source>
</evidence>
<dbReference type="InterPro" id="IPR011009">
    <property type="entry name" value="Kinase-like_dom_sf"/>
</dbReference>
<name>A0AAD8YAU4_9STRA</name>
<protein>
    <recommendedName>
        <fullName evidence="3">Aminoglycoside phosphotransferase domain-containing protein</fullName>
    </recommendedName>
</protein>
<dbReference type="Proteomes" id="UP001224775">
    <property type="component" value="Unassembled WGS sequence"/>
</dbReference>
<comment type="caution">
    <text evidence="1">The sequence shown here is derived from an EMBL/GenBank/DDBJ whole genome shotgun (WGS) entry which is preliminary data.</text>
</comment>
<reference evidence="1" key="1">
    <citation type="submission" date="2023-06" db="EMBL/GenBank/DDBJ databases">
        <title>Survivors Of The Sea: Transcriptome response of Skeletonema marinoi to long-term dormancy.</title>
        <authorList>
            <person name="Pinder M.I.M."/>
            <person name="Kourtchenko O."/>
            <person name="Robertson E.K."/>
            <person name="Larsson T."/>
            <person name="Maumus F."/>
            <person name="Osuna-Cruz C.M."/>
            <person name="Vancaester E."/>
            <person name="Stenow R."/>
            <person name="Vandepoele K."/>
            <person name="Ploug H."/>
            <person name="Bruchert V."/>
            <person name="Godhe A."/>
            <person name="Topel M."/>
        </authorList>
    </citation>
    <scope>NUCLEOTIDE SEQUENCE</scope>
    <source>
        <strain evidence="1">R05AC</strain>
    </source>
</reference>
<evidence type="ECO:0000313" key="1">
    <source>
        <dbReference type="EMBL" id="KAK1742204.1"/>
    </source>
</evidence>
<accession>A0AAD8YAU4</accession>
<dbReference type="SUPFAM" id="SSF56112">
    <property type="entry name" value="Protein kinase-like (PK-like)"/>
    <property type="match status" value="1"/>
</dbReference>
<dbReference type="AlphaFoldDB" id="A0AAD8YAU4"/>